<proteinExistence type="predicted"/>
<sequence length="143" mass="15785">MSPAQQAPPLVAGFLTPAPVPALVRELASTPPPVPDDGLWWQLCVEDGSGDGLLTLKDSLIDGSASIYISYLGFCIRHLRRLPASLYKIHALHPRPPLPTVISTLRNPLLCLLLVDFDLDEMKRYLKEMEEPATLREMQAMVA</sequence>
<gene>
    <name evidence="1" type="ORF">PVAP13_8KG383215</name>
</gene>
<name>A0A8T0PQZ7_PANVG</name>
<dbReference type="Proteomes" id="UP000823388">
    <property type="component" value="Chromosome 8K"/>
</dbReference>
<dbReference type="AlphaFoldDB" id="A0A8T0PQZ7"/>
<comment type="caution">
    <text evidence="1">The sequence shown here is derived from an EMBL/GenBank/DDBJ whole genome shotgun (WGS) entry which is preliminary data.</text>
</comment>
<dbReference type="EMBL" id="CM029051">
    <property type="protein sequence ID" value="KAG2564102.1"/>
    <property type="molecule type" value="Genomic_DNA"/>
</dbReference>
<dbReference type="EMBL" id="CM029051">
    <property type="protein sequence ID" value="KAG2564100.1"/>
    <property type="molecule type" value="Genomic_DNA"/>
</dbReference>
<accession>A0A8T0PQZ7</accession>
<organism evidence="1 2">
    <name type="scientific">Panicum virgatum</name>
    <name type="common">Blackwell switchgrass</name>
    <dbReference type="NCBI Taxonomy" id="38727"/>
    <lineage>
        <taxon>Eukaryota</taxon>
        <taxon>Viridiplantae</taxon>
        <taxon>Streptophyta</taxon>
        <taxon>Embryophyta</taxon>
        <taxon>Tracheophyta</taxon>
        <taxon>Spermatophyta</taxon>
        <taxon>Magnoliopsida</taxon>
        <taxon>Liliopsida</taxon>
        <taxon>Poales</taxon>
        <taxon>Poaceae</taxon>
        <taxon>PACMAD clade</taxon>
        <taxon>Panicoideae</taxon>
        <taxon>Panicodae</taxon>
        <taxon>Paniceae</taxon>
        <taxon>Panicinae</taxon>
        <taxon>Panicum</taxon>
        <taxon>Panicum sect. Hiantes</taxon>
    </lineage>
</organism>
<evidence type="ECO:0000313" key="1">
    <source>
        <dbReference type="EMBL" id="KAG2564100.1"/>
    </source>
</evidence>
<protein>
    <submittedName>
        <fullName evidence="1">Uncharacterized protein</fullName>
    </submittedName>
</protein>
<keyword evidence="2" id="KW-1185">Reference proteome</keyword>
<reference evidence="1" key="1">
    <citation type="submission" date="2020-05" db="EMBL/GenBank/DDBJ databases">
        <title>WGS assembly of Panicum virgatum.</title>
        <authorList>
            <person name="Lovell J.T."/>
            <person name="Jenkins J."/>
            <person name="Shu S."/>
            <person name="Juenger T.E."/>
            <person name="Schmutz J."/>
        </authorList>
    </citation>
    <scope>NUCLEOTIDE SEQUENCE</scope>
    <source>
        <strain evidence="1">AP13</strain>
    </source>
</reference>
<evidence type="ECO:0000313" key="2">
    <source>
        <dbReference type="Proteomes" id="UP000823388"/>
    </source>
</evidence>